<evidence type="ECO:0000313" key="4">
    <source>
        <dbReference type="Proteomes" id="UP000829476"/>
    </source>
</evidence>
<name>A0ABY3YIB3_9FLAO</name>
<dbReference type="InterPro" id="IPR008969">
    <property type="entry name" value="CarboxyPept-like_regulatory"/>
</dbReference>
<keyword evidence="2" id="KW-0732">Signal</keyword>
<feature type="coiled-coil region" evidence="1">
    <location>
        <begin position="168"/>
        <end position="195"/>
    </location>
</feature>
<keyword evidence="4" id="KW-1185">Reference proteome</keyword>
<organism evidence="3 4">
    <name type="scientific">Zhouia spongiae</name>
    <dbReference type="NCBI Taxonomy" id="2202721"/>
    <lineage>
        <taxon>Bacteria</taxon>
        <taxon>Pseudomonadati</taxon>
        <taxon>Bacteroidota</taxon>
        <taxon>Flavobacteriia</taxon>
        <taxon>Flavobacteriales</taxon>
        <taxon>Flavobacteriaceae</taxon>
        <taxon>Zhouia</taxon>
    </lineage>
</organism>
<keyword evidence="1" id="KW-0175">Coiled coil</keyword>
<protein>
    <submittedName>
        <fullName evidence="3">Carboxypeptidase-like regulatory domain-containing protein</fullName>
    </submittedName>
</protein>
<sequence length="260" mass="29410">MTLKTKSAVILLIFGLLASNAQTKLISGKINAPGNLEGVHVINLNTQFATITNIQGFFEIEATVNDSLKFSSVEYKNRTISINADHIDSEKMIVTLETDINMLDDVVVTPYNLSGNLGNDLNNIKLKESVNAITLGLPNAKKTPPTQLERRYYTATTSAGPVPLDLIINTITGRIKRLKNQLKLEEKEKATMKTKRTFEKSFYTKHLKIPEHKIDAFIYFCAGDEEFHKRIKQNQPLLMLELLQQKSIEFHRFNSSEQNK</sequence>
<dbReference type="Proteomes" id="UP000829476">
    <property type="component" value="Chromosome"/>
</dbReference>
<evidence type="ECO:0000256" key="2">
    <source>
        <dbReference type="SAM" id="SignalP"/>
    </source>
</evidence>
<dbReference type="EMBL" id="CP094326">
    <property type="protein sequence ID" value="UNY97348.1"/>
    <property type="molecule type" value="Genomic_DNA"/>
</dbReference>
<proteinExistence type="predicted"/>
<dbReference type="Pfam" id="PF13715">
    <property type="entry name" value="CarbopepD_reg_2"/>
    <property type="match status" value="1"/>
</dbReference>
<evidence type="ECO:0000256" key="1">
    <source>
        <dbReference type="SAM" id="Coils"/>
    </source>
</evidence>
<gene>
    <name evidence="3" type="ORF">MQE36_09590</name>
</gene>
<feature type="signal peptide" evidence="2">
    <location>
        <begin position="1"/>
        <end position="21"/>
    </location>
</feature>
<feature type="chain" id="PRO_5045621522" evidence="2">
    <location>
        <begin position="22"/>
        <end position="260"/>
    </location>
</feature>
<dbReference type="SUPFAM" id="SSF49464">
    <property type="entry name" value="Carboxypeptidase regulatory domain-like"/>
    <property type="match status" value="1"/>
</dbReference>
<accession>A0ABY3YIB3</accession>
<dbReference type="RefSeq" id="WP_242935761.1">
    <property type="nucleotide sequence ID" value="NZ_CP094326.1"/>
</dbReference>
<reference evidence="3 4" key="1">
    <citation type="journal article" date="2018" name="Int. J. Syst. Evol. Microbiol.">
        <title>Zhouia spongiae sp. nov., isolated from a marine sponge.</title>
        <authorList>
            <person name="Zhuang L."/>
            <person name="Lin B."/>
            <person name="Qin F."/>
            <person name="Luo L."/>
        </authorList>
    </citation>
    <scope>NUCLEOTIDE SEQUENCE [LARGE SCALE GENOMIC DNA]</scope>
    <source>
        <strain evidence="3 4">HN-Y44</strain>
    </source>
</reference>
<evidence type="ECO:0000313" key="3">
    <source>
        <dbReference type="EMBL" id="UNY97348.1"/>
    </source>
</evidence>